<keyword evidence="5" id="KW-1185">Reference proteome</keyword>
<dbReference type="SMART" id="SM00636">
    <property type="entry name" value="Glyco_18"/>
    <property type="match status" value="1"/>
</dbReference>
<dbReference type="Proteomes" id="UP000276133">
    <property type="component" value="Unassembled WGS sequence"/>
</dbReference>
<keyword evidence="4" id="KW-0326">Glycosidase</keyword>
<dbReference type="InterPro" id="IPR029070">
    <property type="entry name" value="Chitinase_insertion_sf"/>
</dbReference>
<evidence type="ECO:0000313" key="4">
    <source>
        <dbReference type="EMBL" id="RNA23296.1"/>
    </source>
</evidence>
<proteinExistence type="predicted"/>
<dbReference type="SUPFAM" id="SSF54556">
    <property type="entry name" value="Chitinase insertion domain"/>
    <property type="match status" value="1"/>
</dbReference>
<dbReference type="GO" id="GO:0006032">
    <property type="term" value="P:chitin catabolic process"/>
    <property type="evidence" value="ECO:0007669"/>
    <property type="project" value="TreeGrafter"/>
</dbReference>
<dbReference type="Gene3D" id="3.10.50.10">
    <property type="match status" value="1"/>
</dbReference>
<dbReference type="GO" id="GO:0005576">
    <property type="term" value="C:extracellular region"/>
    <property type="evidence" value="ECO:0007669"/>
    <property type="project" value="TreeGrafter"/>
</dbReference>
<dbReference type="GO" id="GO:0005975">
    <property type="term" value="P:carbohydrate metabolic process"/>
    <property type="evidence" value="ECO:0007669"/>
    <property type="project" value="InterPro"/>
</dbReference>
<dbReference type="InterPro" id="IPR017853">
    <property type="entry name" value="GH"/>
</dbReference>
<dbReference type="EMBL" id="REGN01003315">
    <property type="protein sequence ID" value="RNA23296.1"/>
    <property type="molecule type" value="Genomic_DNA"/>
</dbReference>
<feature type="domain" description="GH18" evidence="3">
    <location>
        <begin position="21"/>
        <end position="396"/>
    </location>
</feature>
<dbReference type="PROSITE" id="PS51910">
    <property type="entry name" value="GH18_2"/>
    <property type="match status" value="1"/>
</dbReference>
<evidence type="ECO:0000259" key="3">
    <source>
        <dbReference type="PROSITE" id="PS51910"/>
    </source>
</evidence>
<dbReference type="EC" id="3.2.1.14" evidence="4"/>
<dbReference type="GO" id="GO:0008843">
    <property type="term" value="F:endochitinase activity"/>
    <property type="evidence" value="ECO:0007669"/>
    <property type="project" value="UniProtKB-EC"/>
</dbReference>
<comment type="caution">
    <text evidence="4">The sequence shown here is derived from an EMBL/GenBank/DDBJ whole genome shotgun (WGS) entry which is preliminary data.</text>
</comment>
<dbReference type="SUPFAM" id="SSF51445">
    <property type="entry name" value="(Trans)glycosidases"/>
    <property type="match status" value="1"/>
</dbReference>
<dbReference type="InterPro" id="IPR050314">
    <property type="entry name" value="Glycosyl_Hydrlase_18"/>
</dbReference>
<dbReference type="PANTHER" id="PTHR11177">
    <property type="entry name" value="CHITINASE"/>
    <property type="match status" value="1"/>
</dbReference>
<organism evidence="4 5">
    <name type="scientific">Brachionus plicatilis</name>
    <name type="common">Marine rotifer</name>
    <name type="synonym">Brachionus muelleri</name>
    <dbReference type="NCBI Taxonomy" id="10195"/>
    <lineage>
        <taxon>Eukaryota</taxon>
        <taxon>Metazoa</taxon>
        <taxon>Spiralia</taxon>
        <taxon>Gnathifera</taxon>
        <taxon>Rotifera</taxon>
        <taxon>Eurotatoria</taxon>
        <taxon>Monogononta</taxon>
        <taxon>Pseudotrocha</taxon>
        <taxon>Ploima</taxon>
        <taxon>Brachionidae</taxon>
        <taxon>Brachionus</taxon>
    </lineage>
</organism>
<dbReference type="AlphaFoldDB" id="A0A3M7RI84"/>
<sequence length="429" mass="49393">MHYFFSISMVLVYFSQKVQGYVHMCWYVNWAEKRHLKPFSPDLIDYDLCSHILYSAALIDPNTLTVGFMQQNISENLEKILNSKSKYKKLKIILVIGTYDTKSYGFNSVTNPKNTKQIEIFSENIIKFLRKFNFDGVLLDYEFPNMLNRGSPPHTKQGFSILVKIMKEKFKQESLKTKNSELLLMAAMAGRVDWIDKFYENEKIFNHLDYLLLLTFDLKSSREKKTRITSALFPLTNEEGIQSTFNIASTVAKYITNGANPNKLVIGIPAYGRSFELENPNRTKAGSPALGPAMPGNITQEDGVLSYFEICDKIGKSGSKKFWNQNNLGPFLVYDKKYWVGYEDLDSIYEKMLFIKANNLSGAFLWSIDLDDYDGKHCSQGSYPLLRAIKAELTSQDQLKHIETQLNTASKKYHFSIYYLSVFLFINSF</sequence>
<keyword evidence="1" id="KW-1015">Disulfide bond</keyword>
<dbReference type="InterPro" id="IPR011583">
    <property type="entry name" value="Chitinase_II/V-like_cat"/>
</dbReference>
<keyword evidence="2" id="KW-0732">Signal</keyword>
<dbReference type="Pfam" id="PF00704">
    <property type="entry name" value="Glyco_hydro_18"/>
    <property type="match status" value="1"/>
</dbReference>
<accession>A0A3M7RI84</accession>
<feature type="signal peptide" evidence="2">
    <location>
        <begin position="1"/>
        <end position="20"/>
    </location>
</feature>
<evidence type="ECO:0000313" key="5">
    <source>
        <dbReference type="Proteomes" id="UP000276133"/>
    </source>
</evidence>
<name>A0A3M7RI84_BRAPC</name>
<dbReference type="GO" id="GO:0008061">
    <property type="term" value="F:chitin binding"/>
    <property type="evidence" value="ECO:0007669"/>
    <property type="project" value="InterPro"/>
</dbReference>
<dbReference type="InterPro" id="IPR001223">
    <property type="entry name" value="Glyco_hydro18_cat"/>
</dbReference>
<evidence type="ECO:0000256" key="1">
    <source>
        <dbReference type="ARBA" id="ARBA00023157"/>
    </source>
</evidence>
<dbReference type="OrthoDB" id="76388at2759"/>
<gene>
    <name evidence="4" type="ORF">BpHYR1_042399</name>
</gene>
<dbReference type="STRING" id="10195.A0A3M7RI84"/>
<dbReference type="PANTHER" id="PTHR11177:SF317">
    <property type="entry name" value="CHITINASE 12-RELATED"/>
    <property type="match status" value="1"/>
</dbReference>
<reference evidence="4 5" key="1">
    <citation type="journal article" date="2018" name="Sci. Rep.">
        <title>Genomic signatures of local adaptation to the degree of environmental predictability in rotifers.</title>
        <authorList>
            <person name="Franch-Gras L."/>
            <person name="Hahn C."/>
            <person name="Garcia-Roger E.M."/>
            <person name="Carmona M.J."/>
            <person name="Serra M."/>
            <person name="Gomez A."/>
        </authorList>
    </citation>
    <scope>NUCLEOTIDE SEQUENCE [LARGE SCALE GENOMIC DNA]</scope>
    <source>
        <strain evidence="4">HYR1</strain>
    </source>
</reference>
<dbReference type="Gene3D" id="3.20.20.80">
    <property type="entry name" value="Glycosidases"/>
    <property type="match status" value="1"/>
</dbReference>
<protein>
    <submittedName>
        <fullName evidence="4">Acidic mammalian</fullName>
        <ecNumber evidence="4">3.2.1.14</ecNumber>
    </submittedName>
</protein>
<evidence type="ECO:0000256" key="2">
    <source>
        <dbReference type="SAM" id="SignalP"/>
    </source>
</evidence>
<keyword evidence="4" id="KW-0378">Hydrolase</keyword>
<dbReference type="FunFam" id="3.10.50.10:FF:000001">
    <property type="entry name" value="Chitinase 3-like 1"/>
    <property type="match status" value="1"/>
</dbReference>
<feature type="chain" id="PRO_5017991955" evidence="2">
    <location>
        <begin position="21"/>
        <end position="429"/>
    </location>
</feature>